<dbReference type="PATRIC" id="fig|797209.4.peg.2020"/>
<evidence type="ECO:0000313" key="4">
    <source>
        <dbReference type="Proteomes" id="UP000003751"/>
    </source>
</evidence>
<feature type="region of interest" description="Disordered" evidence="1">
    <location>
        <begin position="29"/>
        <end position="68"/>
    </location>
</feature>
<dbReference type="STRING" id="797209.GCA_000376445_02736"/>
<proteinExistence type="predicted"/>
<dbReference type="RefSeq" id="WP_007979433.1">
    <property type="nucleotide sequence ID" value="NZ_AEMG01000009.1"/>
</dbReference>
<dbReference type="Proteomes" id="UP000003751">
    <property type="component" value="Unassembled WGS sequence"/>
</dbReference>
<dbReference type="EMBL" id="AEMG01000009">
    <property type="protein sequence ID" value="EFW91860.1"/>
    <property type="molecule type" value="Genomic_DNA"/>
</dbReference>
<sequence>MQTEKRRVLAVAIACLCIVGSGGVVATTHGHPTDGHRTGTMTHEQRAKTTTHDGVGTHDERSGTETSNETVQVEFVNNSTVVIHGAAERVGIGTTWYAPDGVATSYFEYGPLNGTTRIAVPVQGSGTTITYVTVYDDERATPMLTKQRPTAANMTTEPCRGESAA</sequence>
<reference evidence="5" key="2">
    <citation type="submission" date="2016-11" db="EMBL/GenBank/DDBJ databases">
        <authorList>
            <person name="Varghese N."/>
            <person name="Submissions S."/>
        </authorList>
    </citation>
    <scope>NUCLEOTIDE SEQUENCE [LARGE SCALE GENOMIC DNA]</scope>
    <source>
        <strain evidence="5">DX253</strain>
    </source>
</reference>
<protein>
    <submittedName>
        <fullName evidence="2">Uncharacterized protein</fullName>
    </submittedName>
</protein>
<name>E7QTD1_HALPU</name>
<keyword evidence="5" id="KW-1185">Reference proteome</keyword>
<feature type="compositionally biased region" description="Basic and acidic residues" evidence="1">
    <location>
        <begin position="31"/>
        <end position="63"/>
    </location>
</feature>
<evidence type="ECO:0000256" key="1">
    <source>
        <dbReference type="SAM" id="MobiDB-lite"/>
    </source>
</evidence>
<organism evidence="2 4">
    <name type="scientific">Haladaptatus paucihalophilus DX253</name>
    <dbReference type="NCBI Taxonomy" id="797209"/>
    <lineage>
        <taxon>Archaea</taxon>
        <taxon>Methanobacteriati</taxon>
        <taxon>Methanobacteriota</taxon>
        <taxon>Stenosarchaea group</taxon>
        <taxon>Halobacteria</taxon>
        <taxon>Halobacteriales</taxon>
        <taxon>Haladaptataceae</taxon>
        <taxon>Haladaptatus</taxon>
    </lineage>
</organism>
<reference evidence="2 4" key="1">
    <citation type="journal article" date="2014" name="ISME J.">
        <title>Trehalose/2-sulfotrehalose biosynthesis and glycine-betaine uptake are widely spread mechanisms for osmoadaptation in the Halobacteriales.</title>
        <authorList>
            <person name="Youssef N.H."/>
            <person name="Savage-Ashlock K.N."/>
            <person name="McCully A.L."/>
            <person name="Luedtke B."/>
            <person name="Shaw E.I."/>
            <person name="Hoff W.D."/>
            <person name="Elshahed M.S."/>
        </authorList>
    </citation>
    <scope>NUCLEOTIDE SEQUENCE [LARGE SCALE GENOMIC DNA]</scope>
    <source>
        <strain evidence="2 4">DX253</strain>
    </source>
</reference>
<gene>
    <name evidence="3" type="ORF">SAMN05444342_2262</name>
    <name evidence="2" type="ORF">ZOD2009_10295</name>
</gene>
<dbReference type="OrthoDB" id="248081at2157"/>
<dbReference type="EMBL" id="FRAN01000003">
    <property type="protein sequence ID" value="SHK81389.1"/>
    <property type="molecule type" value="Genomic_DNA"/>
</dbReference>
<evidence type="ECO:0000313" key="2">
    <source>
        <dbReference type="EMBL" id="EFW91860.1"/>
    </source>
</evidence>
<dbReference type="AlphaFoldDB" id="E7QTD1"/>
<dbReference type="Proteomes" id="UP000184203">
    <property type="component" value="Unassembled WGS sequence"/>
</dbReference>
<evidence type="ECO:0000313" key="3">
    <source>
        <dbReference type="EMBL" id="SHK81389.1"/>
    </source>
</evidence>
<accession>E7QTD1</accession>
<evidence type="ECO:0000313" key="5">
    <source>
        <dbReference type="Proteomes" id="UP000184203"/>
    </source>
</evidence>
<reference evidence="3" key="3">
    <citation type="submission" date="2016-11" db="EMBL/GenBank/DDBJ databases">
        <authorList>
            <person name="Jaros S."/>
            <person name="Januszkiewicz K."/>
            <person name="Wedrychowicz H."/>
        </authorList>
    </citation>
    <scope>NUCLEOTIDE SEQUENCE [LARGE SCALE GENOMIC DNA]</scope>
    <source>
        <strain evidence="3">DX253</strain>
    </source>
</reference>